<organism evidence="1 2">
    <name type="scientific">Neophaeococcomyces mojaviensis</name>
    <dbReference type="NCBI Taxonomy" id="3383035"/>
    <lineage>
        <taxon>Eukaryota</taxon>
        <taxon>Fungi</taxon>
        <taxon>Dikarya</taxon>
        <taxon>Ascomycota</taxon>
        <taxon>Pezizomycotina</taxon>
        <taxon>Eurotiomycetes</taxon>
        <taxon>Chaetothyriomycetidae</taxon>
        <taxon>Chaetothyriales</taxon>
        <taxon>Chaetothyriales incertae sedis</taxon>
        <taxon>Neophaeococcomyces</taxon>
    </lineage>
</organism>
<dbReference type="Proteomes" id="UP001172386">
    <property type="component" value="Unassembled WGS sequence"/>
</dbReference>
<protein>
    <submittedName>
        <fullName evidence="1">Uncharacterized protein</fullName>
    </submittedName>
</protein>
<comment type="caution">
    <text evidence="1">The sequence shown here is derived from an EMBL/GenBank/DDBJ whole genome shotgun (WGS) entry which is preliminary data.</text>
</comment>
<keyword evidence="2" id="KW-1185">Reference proteome</keyword>
<evidence type="ECO:0000313" key="1">
    <source>
        <dbReference type="EMBL" id="KAJ9656657.1"/>
    </source>
</evidence>
<sequence>MAESVSGDATTGIYEPLKPPFQALNDTNQGPLAMVVSIPLIIIASIVVLVKLWTVYGTTRRLGINDATAIAAMALGIAYTIALNQSIQHGLGRVADELDESMIEALSKDYFAANILLYPALVCAKATVILLIITIKPQRRVLLASQALLGVSIIWGLASVIAISLQCSPSRWVMGPNASNTCVSQRAMQITIRSIDALIDVAIVLLPIFMMQSVQTSFSKKLWVVALFATRMITPIMTLVSVATLSDFYDALTEDRPFHAITPLIWTSVALCLSIITACIPSIKRFLADWASGLSRAAINDSFEMDHTIGMSGSRNNGSVAWKQRLTKSAQRSAGTSSDSVKGLVDGVIVQTKGYHVEYEEEQVSVDGNRSTSSGREVVPNNASGTRVNT</sequence>
<reference evidence="1" key="1">
    <citation type="submission" date="2022-10" db="EMBL/GenBank/DDBJ databases">
        <title>Culturing micro-colonial fungi from biological soil crusts in the Mojave desert and describing Neophaeococcomyces mojavensis, and introducing the new genera and species Taxawa tesnikishii.</title>
        <authorList>
            <person name="Kurbessoian T."/>
            <person name="Stajich J.E."/>
        </authorList>
    </citation>
    <scope>NUCLEOTIDE SEQUENCE</scope>
    <source>
        <strain evidence="1">JES_112</strain>
    </source>
</reference>
<gene>
    <name evidence="1" type="ORF">H2198_004776</name>
</gene>
<dbReference type="EMBL" id="JAPDRQ010000074">
    <property type="protein sequence ID" value="KAJ9656657.1"/>
    <property type="molecule type" value="Genomic_DNA"/>
</dbReference>
<accession>A0ACC3A7H7</accession>
<name>A0ACC3A7H7_9EURO</name>
<proteinExistence type="predicted"/>
<evidence type="ECO:0000313" key="2">
    <source>
        <dbReference type="Proteomes" id="UP001172386"/>
    </source>
</evidence>